<dbReference type="GO" id="GO:0003677">
    <property type="term" value="F:DNA binding"/>
    <property type="evidence" value="ECO:0007669"/>
    <property type="project" value="UniProtKB-KW"/>
</dbReference>
<evidence type="ECO:0000313" key="8">
    <source>
        <dbReference type="EMBL" id="UUX59336.1"/>
    </source>
</evidence>
<dbReference type="SUPFAM" id="SSF88659">
    <property type="entry name" value="Sigma3 and sigma4 domains of RNA polymerase sigma factors"/>
    <property type="match status" value="1"/>
</dbReference>
<dbReference type="InterPro" id="IPR013325">
    <property type="entry name" value="RNA_pol_sigma_r2"/>
</dbReference>
<evidence type="ECO:0000256" key="1">
    <source>
        <dbReference type="ARBA" id="ARBA00010641"/>
    </source>
</evidence>
<evidence type="ECO:0000256" key="5">
    <source>
        <dbReference type="ARBA" id="ARBA00023163"/>
    </source>
</evidence>
<dbReference type="InterPro" id="IPR039425">
    <property type="entry name" value="RNA_pol_sigma-70-like"/>
</dbReference>
<protein>
    <submittedName>
        <fullName evidence="8">RNA polymerase sigma factor</fullName>
    </submittedName>
</protein>
<organism evidence="8 9">
    <name type="scientific">Glutamicibacter halophytocola</name>
    <dbReference type="NCBI Taxonomy" id="1933880"/>
    <lineage>
        <taxon>Bacteria</taxon>
        <taxon>Bacillati</taxon>
        <taxon>Actinomycetota</taxon>
        <taxon>Actinomycetes</taxon>
        <taxon>Micrococcales</taxon>
        <taxon>Micrococcaceae</taxon>
        <taxon>Glutamicibacter</taxon>
    </lineage>
</organism>
<dbReference type="SUPFAM" id="SSF88946">
    <property type="entry name" value="Sigma2 domain of RNA polymerase sigma factors"/>
    <property type="match status" value="1"/>
</dbReference>
<dbReference type="InterPro" id="IPR007627">
    <property type="entry name" value="RNA_pol_sigma70_r2"/>
</dbReference>
<feature type="domain" description="RNA polymerase sigma-70 region 4" evidence="7">
    <location>
        <begin position="107"/>
        <end position="152"/>
    </location>
</feature>
<keyword evidence="5" id="KW-0804">Transcription</keyword>
<evidence type="ECO:0000256" key="3">
    <source>
        <dbReference type="ARBA" id="ARBA00023082"/>
    </source>
</evidence>
<dbReference type="Proteomes" id="UP001060018">
    <property type="component" value="Chromosome"/>
</dbReference>
<evidence type="ECO:0000256" key="2">
    <source>
        <dbReference type="ARBA" id="ARBA00023015"/>
    </source>
</evidence>
<keyword evidence="2" id="KW-0805">Transcription regulation</keyword>
<dbReference type="GO" id="GO:0016987">
    <property type="term" value="F:sigma factor activity"/>
    <property type="evidence" value="ECO:0007669"/>
    <property type="project" value="UniProtKB-KW"/>
</dbReference>
<comment type="similarity">
    <text evidence="1">Belongs to the sigma-70 factor family. ECF subfamily.</text>
</comment>
<dbReference type="PANTHER" id="PTHR43133:SF8">
    <property type="entry name" value="RNA POLYMERASE SIGMA FACTOR HI_1459-RELATED"/>
    <property type="match status" value="1"/>
</dbReference>
<reference evidence="8" key="1">
    <citation type="journal article" date="2022" name="Pest Manag. Sci.">
        <title>Glutamicibacter halophytocola-mediated host fitness of potato tuber moth on Solanaceae crops.</title>
        <authorList>
            <person name="Wang W."/>
            <person name="Xiao G."/>
            <person name="Du G."/>
            <person name="Chang L."/>
            <person name="Yang Y."/>
            <person name="Ye J."/>
            <person name="Chen B."/>
        </authorList>
    </citation>
    <scope>NUCLEOTIDE SEQUENCE</scope>
    <source>
        <strain evidence="8">S2</strain>
    </source>
</reference>
<dbReference type="InterPro" id="IPR014284">
    <property type="entry name" value="RNA_pol_sigma-70_dom"/>
</dbReference>
<gene>
    <name evidence="8" type="ORF">NUH22_01465</name>
</gene>
<dbReference type="NCBIfam" id="TIGR02937">
    <property type="entry name" value="sigma70-ECF"/>
    <property type="match status" value="1"/>
</dbReference>
<dbReference type="RefSeq" id="WP_257745806.1">
    <property type="nucleotide sequence ID" value="NZ_CP102487.1"/>
</dbReference>
<evidence type="ECO:0000313" key="9">
    <source>
        <dbReference type="Proteomes" id="UP001060018"/>
    </source>
</evidence>
<dbReference type="Gene3D" id="1.10.10.10">
    <property type="entry name" value="Winged helix-like DNA-binding domain superfamily/Winged helix DNA-binding domain"/>
    <property type="match status" value="1"/>
</dbReference>
<dbReference type="InterPro" id="IPR007630">
    <property type="entry name" value="RNA_pol_sigma70_r4"/>
</dbReference>
<name>A0AA95BQH0_9MICC</name>
<keyword evidence="3" id="KW-0731">Sigma factor</keyword>
<dbReference type="Pfam" id="PF04542">
    <property type="entry name" value="Sigma70_r2"/>
    <property type="match status" value="1"/>
</dbReference>
<feature type="domain" description="RNA polymerase sigma-70 region 2" evidence="6">
    <location>
        <begin position="9"/>
        <end position="73"/>
    </location>
</feature>
<dbReference type="InterPro" id="IPR013324">
    <property type="entry name" value="RNA_pol_sigma_r3/r4-like"/>
</dbReference>
<proteinExistence type="inferred from homology"/>
<dbReference type="InterPro" id="IPR036388">
    <property type="entry name" value="WH-like_DNA-bd_sf"/>
</dbReference>
<sequence length="165" mass="18936">MQVPFERIVQDYGLNVLRVCRALLDEHRAQDAWSETFLSALKAYPQLAEDANVLAWLVRIARNKAIDELRKNKPEILVDHRQWDQIDGELQPALQLENLQLWQEVGRLPEKQRLVVGYRYLGGLTYAQIAQMVSGTEAAARRAGSDGLKNLRRLLGDDTLWQEKS</sequence>
<evidence type="ECO:0000259" key="7">
    <source>
        <dbReference type="Pfam" id="PF04545"/>
    </source>
</evidence>
<dbReference type="EMBL" id="CP102487">
    <property type="protein sequence ID" value="UUX59336.1"/>
    <property type="molecule type" value="Genomic_DNA"/>
</dbReference>
<keyword evidence="4" id="KW-0238">DNA-binding</keyword>
<accession>A0AA95BQH0</accession>
<dbReference type="Pfam" id="PF04545">
    <property type="entry name" value="Sigma70_r4"/>
    <property type="match status" value="1"/>
</dbReference>
<dbReference type="GO" id="GO:0006352">
    <property type="term" value="P:DNA-templated transcription initiation"/>
    <property type="evidence" value="ECO:0007669"/>
    <property type="project" value="InterPro"/>
</dbReference>
<dbReference type="AlphaFoldDB" id="A0AA95BQH0"/>
<evidence type="ECO:0000256" key="4">
    <source>
        <dbReference type="ARBA" id="ARBA00023125"/>
    </source>
</evidence>
<dbReference type="PANTHER" id="PTHR43133">
    <property type="entry name" value="RNA POLYMERASE ECF-TYPE SIGMA FACTO"/>
    <property type="match status" value="1"/>
</dbReference>
<evidence type="ECO:0000259" key="6">
    <source>
        <dbReference type="Pfam" id="PF04542"/>
    </source>
</evidence>
<dbReference type="Gene3D" id="1.10.1740.10">
    <property type="match status" value="1"/>
</dbReference>